<dbReference type="GO" id="GO:0055085">
    <property type="term" value="P:transmembrane transport"/>
    <property type="evidence" value="ECO:0007669"/>
    <property type="project" value="InterPro"/>
</dbReference>
<proteinExistence type="predicted"/>
<accession>A0A4R4E7G6</accession>
<gene>
    <name evidence="3" type="ORF">E0486_05240</name>
</gene>
<feature type="chain" id="PRO_5020180736" description="TonB C-terminal domain-containing protein" evidence="1">
    <location>
        <begin position="20"/>
        <end position="135"/>
    </location>
</feature>
<feature type="domain" description="TonB C-terminal" evidence="2">
    <location>
        <begin position="72"/>
        <end position="133"/>
    </location>
</feature>
<keyword evidence="4" id="KW-1185">Reference proteome</keyword>
<reference evidence="3 4" key="1">
    <citation type="submission" date="2019-03" db="EMBL/GenBank/DDBJ databases">
        <authorList>
            <person name="Kim M.K.M."/>
        </authorList>
    </citation>
    <scope>NUCLEOTIDE SEQUENCE [LARGE SCALE GENOMIC DNA]</scope>
    <source>
        <strain evidence="3 4">17J68-15</strain>
    </source>
</reference>
<evidence type="ECO:0000256" key="1">
    <source>
        <dbReference type="SAM" id="SignalP"/>
    </source>
</evidence>
<dbReference type="RefSeq" id="WP_131851093.1">
    <property type="nucleotide sequence ID" value="NZ_SKFH01000005.1"/>
</dbReference>
<dbReference type="InterPro" id="IPR037682">
    <property type="entry name" value="TonB_C"/>
</dbReference>
<dbReference type="Proteomes" id="UP000295164">
    <property type="component" value="Unassembled WGS sequence"/>
</dbReference>
<dbReference type="SUPFAM" id="SSF74653">
    <property type="entry name" value="TolA/TonB C-terminal domain"/>
    <property type="match status" value="1"/>
</dbReference>
<organism evidence="3 4">
    <name type="scientific">Flaviaesturariibacter aridisoli</name>
    <dbReference type="NCBI Taxonomy" id="2545761"/>
    <lineage>
        <taxon>Bacteria</taxon>
        <taxon>Pseudomonadati</taxon>
        <taxon>Bacteroidota</taxon>
        <taxon>Chitinophagia</taxon>
        <taxon>Chitinophagales</taxon>
        <taxon>Chitinophagaceae</taxon>
        <taxon>Flaviaestuariibacter</taxon>
    </lineage>
</organism>
<dbReference type="AlphaFoldDB" id="A0A4R4E7G6"/>
<sequence>MKATALALLLSIVSLASFATENPADKSPKSKAVTVAAVYPGGAGAFNTFVTAVLSKTMRAGVSRQLPAGSYSVTLSFDIDARGNVSRVKAVSQNGFGLEEAAVAQFSTTGRWTPARNAAGAVKTTQTQTFRFDVF</sequence>
<evidence type="ECO:0000259" key="2">
    <source>
        <dbReference type="Pfam" id="PF03544"/>
    </source>
</evidence>
<evidence type="ECO:0000313" key="4">
    <source>
        <dbReference type="Proteomes" id="UP000295164"/>
    </source>
</evidence>
<comment type="caution">
    <text evidence="3">The sequence shown here is derived from an EMBL/GenBank/DDBJ whole genome shotgun (WGS) entry which is preliminary data.</text>
</comment>
<feature type="signal peptide" evidence="1">
    <location>
        <begin position="1"/>
        <end position="19"/>
    </location>
</feature>
<protein>
    <recommendedName>
        <fullName evidence="2">TonB C-terminal domain-containing protein</fullName>
    </recommendedName>
</protein>
<name>A0A4R4E7G6_9BACT</name>
<dbReference type="OrthoDB" id="649093at2"/>
<dbReference type="Gene3D" id="3.30.1150.10">
    <property type="match status" value="1"/>
</dbReference>
<dbReference type="EMBL" id="SKFH01000005">
    <property type="protein sequence ID" value="TCZ73688.1"/>
    <property type="molecule type" value="Genomic_DNA"/>
</dbReference>
<keyword evidence="1" id="KW-0732">Signal</keyword>
<evidence type="ECO:0000313" key="3">
    <source>
        <dbReference type="EMBL" id="TCZ73688.1"/>
    </source>
</evidence>
<dbReference type="Pfam" id="PF03544">
    <property type="entry name" value="TonB_C"/>
    <property type="match status" value="1"/>
</dbReference>